<protein>
    <submittedName>
        <fullName evidence="1">Uncharacterized protein</fullName>
    </submittedName>
</protein>
<dbReference type="InterPro" id="IPR011990">
    <property type="entry name" value="TPR-like_helical_dom_sf"/>
</dbReference>
<proteinExistence type="predicted"/>
<gene>
    <name evidence="1" type="ORF">PG994_007802</name>
</gene>
<accession>A0ABR1UR81</accession>
<dbReference type="Gene3D" id="1.25.40.10">
    <property type="entry name" value="Tetratricopeptide repeat domain"/>
    <property type="match status" value="1"/>
</dbReference>
<keyword evidence="2" id="KW-1185">Reference proteome</keyword>
<dbReference type="Pfam" id="PF13374">
    <property type="entry name" value="TPR_10"/>
    <property type="match status" value="1"/>
</dbReference>
<organism evidence="1 2">
    <name type="scientific">Apiospora phragmitis</name>
    <dbReference type="NCBI Taxonomy" id="2905665"/>
    <lineage>
        <taxon>Eukaryota</taxon>
        <taxon>Fungi</taxon>
        <taxon>Dikarya</taxon>
        <taxon>Ascomycota</taxon>
        <taxon>Pezizomycotina</taxon>
        <taxon>Sordariomycetes</taxon>
        <taxon>Xylariomycetidae</taxon>
        <taxon>Amphisphaeriales</taxon>
        <taxon>Apiosporaceae</taxon>
        <taxon>Apiospora</taxon>
    </lineage>
</organism>
<name>A0ABR1UR81_9PEZI</name>
<dbReference type="EMBL" id="JAQQWL010000008">
    <property type="protein sequence ID" value="KAK8061436.1"/>
    <property type="molecule type" value="Genomic_DNA"/>
</dbReference>
<comment type="caution">
    <text evidence="1">The sequence shown here is derived from an EMBL/GenBank/DDBJ whole genome shotgun (WGS) entry which is preliminary data.</text>
</comment>
<dbReference type="Proteomes" id="UP001480595">
    <property type="component" value="Unassembled WGS sequence"/>
</dbReference>
<sequence length="116" mass="13413">MYSHYQHIVTSTGRKAALQARERYPVDYYRGGMSVERATSRRRQGRHIRPPTRSAALALVLKGQGKYKEEERMHRETLALRETGLGREHLDTLDSMDNLAEVFSNLRIRSKVDNAK</sequence>
<evidence type="ECO:0000313" key="1">
    <source>
        <dbReference type="EMBL" id="KAK8061436.1"/>
    </source>
</evidence>
<reference evidence="1 2" key="1">
    <citation type="submission" date="2023-01" db="EMBL/GenBank/DDBJ databases">
        <title>Analysis of 21 Apiospora genomes using comparative genomics revels a genus with tremendous synthesis potential of carbohydrate active enzymes and secondary metabolites.</title>
        <authorList>
            <person name="Sorensen T."/>
        </authorList>
    </citation>
    <scope>NUCLEOTIDE SEQUENCE [LARGE SCALE GENOMIC DNA]</scope>
    <source>
        <strain evidence="1 2">CBS 135458</strain>
    </source>
</reference>
<dbReference type="RefSeq" id="XP_066714698.1">
    <property type="nucleotide sequence ID" value="XM_066859211.1"/>
</dbReference>
<dbReference type="GeneID" id="92092274"/>
<evidence type="ECO:0000313" key="2">
    <source>
        <dbReference type="Proteomes" id="UP001480595"/>
    </source>
</evidence>